<feature type="chain" id="PRO_5038842686" description="Lipoprotein" evidence="1">
    <location>
        <begin position="26"/>
        <end position="157"/>
    </location>
</feature>
<feature type="signal peptide" evidence="1">
    <location>
        <begin position="1"/>
        <end position="25"/>
    </location>
</feature>
<reference evidence="2 3" key="1">
    <citation type="submission" date="2019-07" db="EMBL/GenBank/DDBJ databases">
        <title>Microbispora hainanensis DSM 45428.</title>
        <authorList>
            <person name="Thawai C."/>
        </authorList>
    </citation>
    <scope>NUCLEOTIDE SEQUENCE [LARGE SCALE GENOMIC DNA]</scope>
    <source>
        <strain evidence="2 3">DSM 45428</strain>
    </source>
</reference>
<organism evidence="2 3">
    <name type="scientific">Microbispora hainanensis</name>
    <dbReference type="NCBI Taxonomy" id="568844"/>
    <lineage>
        <taxon>Bacteria</taxon>
        <taxon>Bacillati</taxon>
        <taxon>Actinomycetota</taxon>
        <taxon>Actinomycetes</taxon>
        <taxon>Streptosporangiales</taxon>
        <taxon>Streptosporangiaceae</taxon>
        <taxon>Microbispora</taxon>
    </lineage>
</organism>
<comment type="caution">
    <text evidence="2">The sequence shown here is derived from an EMBL/GenBank/DDBJ whole genome shotgun (WGS) entry which is preliminary data.</text>
</comment>
<dbReference type="Proteomes" id="UP000316541">
    <property type="component" value="Unassembled WGS sequence"/>
</dbReference>
<gene>
    <name evidence="2" type="ORF">FLX08_39815</name>
</gene>
<dbReference type="AlphaFoldDB" id="A0A544XJV7"/>
<evidence type="ECO:0000313" key="2">
    <source>
        <dbReference type="EMBL" id="TQS04764.1"/>
    </source>
</evidence>
<proteinExistence type="predicted"/>
<name>A0A544XJV7_9ACTN</name>
<evidence type="ECO:0000256" key="1">
    <source>
        <dbReference type="SAM" id="SignalP"/>
    </source>
</evidence>
<protein>
    <recommendedName>
        <fullName evidence="4">Lipoprotein</fullName>
    </recommendedName>
</protein>
<evidence type="ECO:0008006" key="4">
    <source>
        <dbReference type="Google" id="ProtNLM"/>
    </source>
</evidence>
<evidence type="ECO:0000313" key="3">
    <source>
        <dbReference type="Proteomes" id="UP000316541"/>
    </source>
</evidence>
<keyword evidence="1" id="KW-0732">Signal</keyword>
<dbReference type="EMBL" id="VIRM01000133">
    <property type="protein sequence ID" value="TQS04764.1"/>
    <property type="molecule type" value="Genomic_DNA"/>
</dbReference>
<sequence length="157" mass="16318">MSKLRVTRAAIVKAALMSASILSSAACGISAAQTTATAATVGSSPEQQNPSRVTEAHYSEVRCYSVGDPEGHFADVTFPVMTKAGKTSMPQVTAGKAKDACAALFREGRLVEGVAENITARSVVEGQVPELFVCKMDVARFAVFPSSSCEGLGLDEA</sequence>
<dbReference type="RefSeq" id="WP_142625418.1">
    <property type="nucleotide sequence ID" value="NZ_VIRM01000133.1"/>
</dbReference>
<dbReference type="PROSITE" id="PS51257">
    <property type="entry name" value="PROKAR_LIPOPROTEIN"/>
    <property type="match status" value="1"/>
</dbReference>
<accession>A0A544XJV7</accession>